<accession>I9F1R6</accession>
<proteinExistence type="predicted"/>
<evidence type="ECO:0000313" key="1">
    <source>
        <dbReference type="EMBL" id="EIY26789.1"/>
    </source>
</evidence>
<dbReference type="EMBL" id="AGXG01000088">
    <property type="protein sequence ID" value="EIY26789.1"/>
    <property type="molecule type" value="Genomic_DNA"/>
</dbReference>
<dbReference type="RefSeq" id="WP_002560473.1">
    <property type="nucleotide sequence ID" value="NZ_JH724088.1"/>
</dbReference>
<name>I9F1R6_9BACE</name>
<gene>
    <name evidence="1" type="ORF">HMPREF1062_03982</name>
</gene>
<protein>
    <submittedName>
        <fullName evidence="1">Uncharacterized protein</fullName>
    </submittedName>
</protein>
<organism evidence="1 2">
    <name type="scientific">Bacteroides cellulosilyticus CL02T12C19</name>
    <dbReference type="NCBI Taxonomy" id="997874"/>
    <lineage>
        <taxon>Bacteria</taxon>
        <taxon>Pseudomonadati</taxon>
        <taxon>Bacteroidota</taxon>
        <taxon>Bacteroidia</taxon>
        <taxon>Bacteroidales</taxon>
        <taxon>Bacteroidaceae</taxon>
        <taxon>Bacteroides</taxon>
    </lineage>
</organism>
<dbReference type="AlphaFoldDB" id="I9F1R6"/>
<dbReference type="Proteomes" id="UP000003741">
    <property type="component" value="Unassembled WGS sequence"/>
</dbReference>
<evidence type="ECO:0000313" key="2">
    <source>
        <dbReference type="Proteomes" id="UP000003741"/>
    </source>
</evidence>
<sequence length="96" mass="11124">MAKNTKYMLCITRLFESTSNRKIELYDVLCKKHWWQRFTSIHPTFLSLKDAHGAIVENSKTPSITVTIMLNGKPQSIGTYKRINDGAYERVMTKNL</sequence>
<reference evidence="1 2" key="1">
    <citation type="submission" date="2012-02" db="EMBL/GenBank/DDBJ databases">
        <title>The Genome Sequence of Bacteroides cellulosilyticus CL02T12C19.</title>
        <authorList>
            <consortium name="The Broad Institute Genome Sequencing Platform"/>
            <person name="Earl A."/>
            <person name="Ward D."/>
            <person name="Feldgarden M."/>
            <person name="Gevers D."/>
            <person name="Zitomersky N.L."/>
            <person name="Coyne M.J."/>
            <person name="Comstock L.E."/>
            <person name="Young S.K."/>
            <person name="Zeng Q."/>
            <person name="Gargeya S."/>
            <person name="Fitzgerald M."/>
            <person name="Haas B."/>
            <person name="Abouelleil A."/>
            <person name="Alvarado L."/>
            <person name="Arachchi H.M."/>
            <person name="Berlin A."/>
            <person name="Chapman S.B."/>
            <person name="Gearin G."/>
            <person name="Goldberg J."/>
            <person name="Griggs A."/>
            <person name="Gujja S."/>
            <person name="Hansen M."/>
            <person name="Heiman D."/>
            <person name="Howarth C."/>
            <person name="Larimer J."/>
            <person name="Lui A."/>
            <person name="MacDonald P.J.P."/>
            <person name="McCowen C."/>
            <person name="Montmayeur A."/>
            <person name="Murphy C."/>
            <person name="Neiman D."/>
            <person name="Pearson M."/>
            <person name="Priest M."/>
            <person name="Roberts A."/>
            <person name="Saif S."/>
            <person name="Shea T."/>
            <person name="Sisk P."/>
            <person name="Stolte C."/>
            <person name="Sykes S."/>
            <person name="Wortman J."/>
            <person name="Nusbaum C."/>
            <person name="Birren B."/>
        </authorList>
    </citation>
    <scope>NUCLEOTIDE SEQUENCE [LARGE SCALE GENOMIC DNA]</scope>
    <source>
        <strain evidence="1 2">CL02T12C19</strain>
    </source>
</reference>
<keyword evidence="2" id="KW-1185">Reference proteome</keyword>
<dbReference type="OrthoDB" id="9859299at2"/>
<dbReference type="HOGENOM" id="CLU_2353926_0_0_10"/>
<comment type="caution">
    <text evidence="1">The sequence shown here is derived from an EMBL/GenBank/DDBJ whole genome shotgun (WGS) entry which is preliminary data.</text>
</comment>